<evidence type="ECO:0000313" key="2">
    <source>
        <dbReference type="EMBL" id="CCT63156.1"/>
    </source>
</evidence>
<evidence type="ECO:0000256" key="1">
    <source>
        <dbReference type="SAM" id="MobiDB-lite"/>
    </source>
</evidence>
<dbReference type="Proteomes" id="UP000016800">
    <property type="component" value="Chromosome I"/>
</dbReference>
<dbReference type="EMBL" id="HF679023">
    <property type="protein sequence ID" value="CCT63156.1"/>
    <property type="molecule type" value="Genomic_DNA"/>
</dbReference>
<dbReference type="RefSeq" id="XP_023425237.1">
    <property type="nucleotide sequence ID" value="XM_023573533.1"/>
</dbReference>
<gene>
    <name evidence="2" type="ORF">FFUJ_00222</name>
</gene>
<feature type="compositionally biased region" description="Low complexity" evidence="1">
    <location>
        <begin position="138"/>
        <end position="169"/>
    </location>
</feature>
<dbReference type="HOGENOM" id="CLU_1578650_0_0_1"/>
<proteinExistence type="predicted"/>
<feature type="compositionally biased region" description="Low complexity" evidence="1">
    <location>
        <begin position="99"/>
        <end position="119"/>
    </location>
</feature>
<keyword evidence="3" id="KW-1185">Reference proteome</keyword>
<dbReference type="VEuPathDB" id="FungiDB:FFUJ_00222"/>
<reference evidence="3" key="1">
    <citation type="journal article" date="2013" name="PLoS Pathog.">
        <title>Deciphering the cryptic genome: genome-wide analyses of the rice pathogen Fusarium fujikuroi reveal complex regulation of secondary metabolism and novel metabolites.</title>
        <authorList>
            <person name="Wiemann P."/>
            <person name="Sieber C.M."/>
            <person name="von Bargen K.W."/>
            <person name="Studt L."/>
            <person name="Niehaus E.M."/>
            <person name="Espino J.J."/>
            <person name="Huss K."/>
            <person name="Michielse C.B."/>
            <person name="Albermann S."/>
            <person name="Wagner D."/>
            <person name="Bergner S.V."/>
            <person name="Connolly L.R."/>
            <person name="Fischer A."/>
            <person name="Reuter G."/>
            <person name="Kleigrewe K."/>
            <person name="Bald T."/>
            <person name="Wingfield B.D."/>
            <person name="Ophir R."/>
            <person name="Freeman S."/>
            <person name="Hippler M."/>
            <person name="Smith K.M."/>
            <person name="Brown D.W."/>
            <person name="Proctor R.H."/>
            <person name="Munsterkotter M."/>
            <person name="Freitag M."/>
            <person name="Humpf H.U."/>
            <person name="Guldener U."/>
            <person name="Tudzynski B."/>
        </authorList>
    </citation>
    <scope>NUCLEOTIDE SEQUENCE [LARGE SCALE GENOMIC DNA]</scope>
    <source>
        <strain evidence="3">CBS 195.34 / IMI 58289 / NRRL A-6831</strain>
    </source>
</reference>
<protein>
    <submittedName>
        <fullName evidence="2">Uncharacterized protein</fullName>
    </submittedName>
</protein>
<name>S0DL72_GIBF5</name>
<dbReference type="GeneID" id="35393707"/>
<dbReference type="AlphaFoldDB" id="S0DL72"/>
<evidence type="ECO:0000313" key="3">
    <source>
        <dbReference type="Proteomes" id="UP000016800"/>
    </source>
</evidence>
<sequence length="169" mass="18185">MSEPRTTHPRHMHWTCPFCPIDDCNVSVNATTCPDCGYRLHSWRPDTGLPLIEALDANGYTIGELQYSNGVFSWDYINATVTTGPTMNDTSADLEARYGGRTNGTTTNGATTNGGTTYEDTADEDTEYAGRTNGGTTNGTRTNGSTTNGARTNGTRTNGRTTNGNQGRR</sequence>
<feature type="region of interest" description="Disordered" evidence="1">
    <location>
        <begin position="99"/>
        <end position="169"/>
    </location>
</feature>
<accession>S0DL72</accession>
<organism evidence="2 3">
    <name type="scientific">Gibberella fujikuroi (strain CBS 195.34 / IMI 58289 / NRRL A-6831)</name>
    <name type="common">Bakanae and foot rot disease fungus</name>
    <name type="synonym">Fusarium fujikuroi</name>
    <dbReference type="NCBI Taxonomy" id="1279085"/>
    <lineage>
        <taxon>Eukaryota</taxon>
        <taxon>Fungi</taxon>
        <taxon>Dikarya</taxon>
        <taxon>Ascomycota</taxon>
        <taxon>Pezizomycotina</taxon>
        <taxon>Sordariomycetes</taxon>
        <taxon>Hypocreomycetidae</taxon>
        <taxon>Hypocreales</taxon>
        <taxon>Nectriaceae</taxon>
        <taxon>Fusarium</taxon>
        <taxon>Fusarium fujikuroi species complex</taxon>
    </lineage>
</organism>